<comment type="caution">
    <text evidence="9">The sequence shown here is derived from an EMBL/GenBank/DDBJ whole genome shotgun (WGS) entry which is preliminary data.</text>
</comment>
<comment type="similarity">
    <text evidence="3">Belongs to the Abd-B homeobox family.</text>
</comment>
<dbReference type="GO" id="GO:0000978">
    <property type="term" value="F:RNA polymerase II cis-regulatory region sequence-specific DNA binding"/>
    <property type="evidence" value="ECO:0007669"/>
    <property type="project" value="TreeGrafter"/>
</dbReference>
<dbReference type="Gene3D" id="1.10.10.60">
    <property type="entry name" value="Homeodomain-like"/>
    <property type="match status" value="1"/>
</dbReference>
<dbReference type="SUPFAM" id="SSF46689">
    <property type="entry name" value="Homeodomain-like"/>
    <property type="match status" value="1"/>
</dbReference>
<dbReference type="GO" id="GO:0005634">
    <property type="term" value="C:nucleus"/>
    <property type="evidence" value="ECO:0007669"/>
    <property type="project" value="UniProtKB-SubCell"/>
</dbReference>
<comment type="function">
    <text evidence="1">Sequence-specific transcription factor which is part of a developmental regulatory system that provides cells with specific positional identities on the anterior-posterior axis.</text>
</comment>
<dbReference type="InterPro" id="IPR006711">
    <property type="entry name" value="Hox9_activation_N"/>
</dbReference>
<keyword evidence="5" id="KW-0805">Transcription regulation</keyword>
<evidence type="ECO:0000256" key="3">
    <source>
        <dbReference type="ARBA" id="ARBA00006317"/>
    </source>
</evidence>
<evidence type="ECO:0000256" key="7">
    <source>
        <dbReference type="SAM" id="MobiDB-lite"/>
    </source>
</evidence>
<evidence type="ECO:0000313" key="9">
    <source>
        <dbReference type="EMBL" id="KAF0045317.1"/>
    </source>
</evidence>
<dbReference type="EMBL" id="VEVO01000002">
    <property type="protein sequence ID" value="KAF0045317.1"/>
    <property type="molecule type" value="Genomic_DNA"/>
</dbReference>
<dbReference type="GO" id="GO:0048704">
    <property type="term" value="P:embryonic skeletal system morphogenesis"/>
    <property type="evidence" value="ECO:0007669"/>
    <property type="project" value="TreeGrafter"/>
</dbReference>
<dbReference type="InterPro" id="IPR017112">
    <property type="entry name" value="HXA9/HXB9/HXC9"/>
</dbReference>
<dbReference type="PANTHER" id="PTHR45970:SF3">
    <property type="entry name" value="HOMEOBOX PROTEIN HOX-A9"/>
    <property type="match status" value="1"/>
</dbReference>
<sequence>MSALGTSYYVDSRVLPEQEDMAPRFSSAAGVEQAVLTEYGGQESCPLQAKSSIFGGSWSPMSAHPPNTAAPTYIHHHHYASGDSDGMFTRSWAMDPVSASLCLTGLPSAAMHYEIKPEPLIGSAECTTLEAHTPLLSDIENGASLTEIPCETTSASKAADDRPSAEDKRQIDANDPSSNWLHAKPTRKKRCPYTKHQILELEKEFLFNMYLPRDRSRIMGERGNRPEKDFVHGESDGEKVLFFANEKNDFCWISDLLSNECAKPPKKPFGA</sequence>
<evidence type="ECO:0000256" key="5">
    <source>
        <dbReference type="ARBA" id="ARBA00023015"/>
    </source>
</evidence>
<dbReference type="Pfam" id="PF04617">
    <property type="entry name" value="Hox9_act"/>
    <property type="match status" value="1"/>
</dbReference>
<comment type="subcellular location">
    <subcellularLocation>
        <location evidence="2">Nucleus</location>
    </subcellularLocation>
</comment>
<name>A0A6A4TFC0_SCOMX</name>
<organism evidence="9 10">
    <name type="scientific">Scophthalmus maximus</name>
    <name type="common">Turbot</name>
    <name type="synonym">Psetta maxima</name>
    <dbReference type="NCBI Taxonomy" id="52904"/>
    <lineage>
        <taxon>Eukaryota</taxon>
        <taxon>Metazoa</taxon>
        <taxon>Chordata</taxon>
        <taxon>Craniata</taxon>
        <taxon>Vertebrata</taxon>
        <taxon>Euteleostomi</taxon>
        <taxon>Actinopterygii</taxon>
        <taxon>Neopterygii</taxon>
        <taxon>Teleostei</taxon>
        <taxon>Neoteleostei</taxon>
        <taxon>Acanthomorphata</taxon>
        <taxon>Carangaria</taxon>
        <taxon>Pleuronectiformes</taxon>
        <taxon>Pleuronectoidei</taxon>
        <taxon>Scophthalmidae</taxon>
        <taxon>Scophthalmus</taxon>
    </lineage>
</organism>
<dbReference type="CDD" id="cd00086">
    <property type="entry name" value="homeodomain"/>
    <property type="match status" value="1"/>
</dbReference>
<dbReference type="InterPro" id="IPR001356">
    <property type="entry name" value="HD"/>
</dbReference>
<evidence type="ECO:0000256" key="1">
    <source>
        <dbReference type="ARBA" id="ARBA00003263"/>
    </source>
</evidence>
<dbReference type="InterPro" id="IPR009057">
    <property type="entry name" value="Homeodomain-like_sf"/>
</dbReference>
<evidence type="ECO:0000313" key="10">
    <source>
        <dbReference type="Proteomes" id="UP000438429"/>
    </source>
</evidence>
<protein>
    <recommendedName>
        <fullName evidence="8">Hox9 N-terminal activation domain-containing protein</fullName>
    </recommendedName>
</protein>
<dbReference type="AlphaFoldDB" id="A0A6A4TFC0"/>
<dbReference type="GO" id="GO:0006357">
    <property type="term" value="P:regulation of transcription by RNA polymerase II"/>
    <property type="evidence" value="ECO:0007669"/>
    <property type="project" value="TreeGrafter"/>
</dbReference>
<dbReference type="PANTHER" id="PTHR45970">
    <property type="entry name" value="AGAP004664-PA"/>
    <property type="match status" value="1"/>
</dbReference>
<feature type="domain" description="Hox9 N-terminal activation" evidence="8">
    <location>
        <begin position="1"/>
        <end position="173"/>
    </location>
</feature>
<accession>A0A6A4TFC0</accession>
<evidence type="ECO:0000256" key="6">
    <source>
        <dbReference type="ARBA" id="ARBA00023163"/>
    </source>
</evidence>
<reference evidence="9 10" key="1">
    <citation type="submission" date="2019-06" db="EMBL/GenBank/DDBJ databases">
        <title>Draft genomes of female and male turbot (Scophthalmus maximus).</title>
        <authorList>
            <person name="Xu H."/>
            <person name="Xu X.-W."/>
            <person name="Shao C."/>
            <person name="Chen S."/>
        </authorList>
    </citation>
    <scope>NUCLEOTIDE SEQUENCE [LARGE SCALE GENOMIC DNA]</scope>
    <source>
        <strain evidence="9">Ysfricsl-2016a</strain>
        <tissue evidence="9">Blood</tissue>
    </source>
</reference>
<feature type="compositionally biased region" description="Basic and acidic residues" evidence="7">
    <location>
        <begin position="158"/>
        <end position="172"/>
    </location>
</feature>
<dbReference type="GO" id="GO:0006351">
    <property type="term" value="P:DNA-templated transcription"/>
    <property type="evidence" value="ECO:0007669"/>
    <property type="project" value="InterPro"/>
</dbReference>
<dbReference type="GO" id="GO:0009952">
    <property type="term" value="P:anterior/posterior pattern specification"/>
    <property type="evidence" value="ECO:0007669"/>
    <property type="project" value="TreeGrafter"/>
</dbReference>
<gene>
    <name evidence="9" type="ORF">F2P81_001846</name>
</gene>
<dbReference type="GO" id="GO:0009954">
    <property type="term" value="P:proximal/distal pattern formation"/>
    <property type="evidence" value="ECO:0007669"/>
    <property type="project" value="TreeGrafter"/>
</dbReference>
<evidence type="ECO:0000256" key="4">
    <source>
        <dbReference type="ARBA" id="ARBA00022473"/>
    </source>
</evidence>
<feature type="region of interest" description="Disordered" evidence="7">
    <location>
        <begin position="152"/>
        <end position="188"/>
    </location>
</feature>
<dbReference type="Proteomes" id="UP000438429">
    <property type="component" value="Unassembled WGS sequence"/>
</dbReference>
<keyword evidence="6" id="KW-0804">Transcription</keyword>
<keyword evidence="4" id="KW-0217">Developmental protein</keyword>
<proteinExistence type="inferred from homology"/>
<evidence type="ECO:0000256" key="2">
    <source>
        <dbReference type="ARBA" id="ARBA00004123"/>
    </source>
</evidence>
<evidence type="ECO:0000259" key="8">
    <source>
        <dbReference type="Pfam" id="PF04617"/>
    </source>
</evidence>
<dbReference type="GO" id="GO:0003700">
    <property type="term" value="F:DNA-binding transcription factor activity"/>
    <property type="evidence" value="ECO:0007669"/>
    <property type="project" value="TreeGrafter"/>
</dbReference>